<evidence type="ECO:0000313" key="2">
    <source>
        <dbReference type="EMBL" id="SMC53095.1"/>
    </source>
</evidence>
<gene>
    <name evidence="1" type="ORF">SAMN06296429_1041</name>
    <name evidence="2" type="ORF">SAMN06296429_104300</name>
    <name evidence="3" type="ORF">SAMN06296429_111182</name>
    <name evidence="4" type="ORF">SAMN06296429_1231</name>
</gene>
<dbReference type="Proteomes" id="UP000192634">
    <property type="component" value="Unassembled WGS sequence"/>
</dbReference>
<proteinExistence type="predicted"/>
<evidence type="ECO:0000313" key="5">
    <source>
        <dbReference type="Proteomes" id="UP000192634"/>
    </source>
</evidence>
<dbReference type="EMBL" id="FWXN01000011">
    <property type="protein sequence ID" value="SMC84885.1"/>
    <property type="molecule type" value="Genomic_DNA"/>
</dbReference>
<name>A0A1W2DJ83_9MICO</name>
<accession>A0A1W2DJ83</accession>
<dbReference type="EMBL" id="FWXN01000004">
    <property type="protein sequence ID" value="SMC48010.1"/>
    <property type="molecule type" value="Genomic_DNA"/>
</dbReference>
<evidence type="ECO:0000313" key="3">
    <source>
        <dbReference type="EMBL" id="SMC84885.1"/>
    </source>
</evidence>
<organism evidence="4 5">
    <name type="scientific">Janibacter indicus</name>
    <dbReference type="NCBI Taxonomy" id="857417"/>
    <lineage>
        <taxon>Bacteria</taxon>
        <taxon>Bacillati</taxon>
        <taxon>Actinomycetota</taxon>
        <taxon>Actinomycetes</taxon>
        <taxon>Micrococcales</taxon>
        <taxon>Intrasporangiaceae</taxon>
        <taxon>Janibacter</taxon>
    </lineage>
</organism>
<sequence>MSHGNARLNQHGRELLVERVIGQGWAV</sequence>
<dbReference type="AlphaFoldDB" id="A0A1W2DJ83"/>
<evidence type="ECO:0000313" key="1">
    <source>
        <dbReference type="EMBL" id="SMC48010.1"/>
    </source>
</evidence>
<feature type="non-terminal residue" evidence="4">
    <location>
        <position position="27"/>
    </location>
</feature>
<protein>
    <submittedName>
        <fullName evidence="4">Leucine-zipper of insertion element IS481</fullName>
    </submittedName>
</protein>
<reference evidence="4 5" key="1">
    <citation type="submission" date="2017-04" db="EMBL/GenBank/DDBJ databases">
        <authorList>
            <person name="Afonso C.L."/>
            <person name="Miller P.J."/>
            <person name="Scott M.A."/>
            <person name="Spackman E."/>
            <person name="Goraichik I."/>
            <person name="Dimitrov K.M."/>
            <person name="Suarez D.L."/>
            <person name="Swayne D.E."/>
        </authorList>
    </citation>
    <scope>NUCLEOTIDE SEQUENCE [LARGE SCALE GENOMIC DNA]</scope>
    <source>
        <strain evidence="4 5">CGMCC 1.12511</strain>
    </source>
</reference>
<dbReference type="EMBL" id="FWXN01000004">
    <property type="protein sequence ID" value="SMC53095.1"/>
    <property type="molecule type" value="Genomic_DNA"/>
</dbReference>
<evidence type="ECO:0000313" key="4">
    <source>
        <dbReference type="EMBL" id="SMC97078.1"/>
    </source>
</evidence>
<dbReference type="EMBL" id="FWXN01000023">
    <property type="protein sequence ID" value="SMC97078.1"/>
    <property type="molecule type" value="Genomic_DNA"/>
</dbReference>